<keyword evidence="9" id="KW-0508">mRNA splicing</keyword>
<keyword evidence="8 11" id="KW-0694">RNA-binding</keyword>
<feature type="zinc finger region" description="C3H1-type" evidence="12">
    <location>
        <begin position="119"/>
        <end position="146"/>
    </location>
</feature>
<keyword evidence="5" id="KW-0747">Spliceosome</keyword>
<feature type="region of interest" description="Disordered" evidence="13">
    <location>
        <begin position="409"/>
        <end position="428"/>
    </location>
</feature>
<dbReference type="SUPFAM" id="SSF54928">
    <property type="entry name" value="RNA-binding domain, RBD"/>
    <property type="match status" value="1"/>
</dbReference>
<keyword evidence="17" id="KW-1185">Reference proteome</keyword>
<dbReference type="GO" id="GO:0008270">
    <property type="term" value="F:zinc ion binding"/>
    <property type="evidence" value="ECO:0007669"/>
    <property type="project" value="UniProtKB-KW"/>
</dbReference>
<evidence type="ECO:0000259" key="15">
    <source>
        <dbReference type="PROSITE" id="PS50103"/>
    </source>
</evidence>
<dbReference type="InParanoid" id="A0A317XMU8"/>
<evidence type="ECO:0000313" key="16">
    <source>
        <dbReference type="EMBL" id="PWY99596.1"/>
    </source>
</evidence>
<dbReference type="AlphaFoldDB" id="A0A317XMU8"/>
<feature type="region of interest" description="Disordered" evidence="13">
    <location>
        <begin position="192"/>
        <end position="251"/>
    </location>
</feature>
<dbReference type="GO" id="GO:0071006">
    <property type="term" value="C:U2-type catalytic step 1 spliceosome"/>
    <property type="evidence" value="ECO:0007669"/>
    <property type="project" value="TreeGrafter"/>
</dbReference>
<comment type="similarity">
    <text evidence="2">Belongs to the RRM CWC2 family.</text>
</comment>
<evidence type="ECO:0000256" key="1">
    <source>
        <dbReference type="ARBA" id="ARBA00004123"/>
    </source>
</evidence>
<dbReference type="InterPro" id="IPR000571">
    <property type="entry name" value="Znf_CCCH"/>
</dbReference>
<dbReference type="GO" id="GO:0000974">
    <property type="term" value="C:Prp19 complex"/>
    <property type="evidence" value="ECO:0007669"/>
    <property type="project" value="TreeGrafter"/>
</dbReference>
<evidence type="ECO:0000256" key="5">
    <source>
        <dbReference type="ARBA" id="ARBA00022728"/>
    </source>
</evidence>
<dbReference type="GO" id="GO:0071007">
    <property type="term" value="C:U2-type catalytic step 2 spliceosome"/>
    <property type="evidence" value="ECO:0007669"/>
    <property type="project" value="TreeGrafter"/>
</dbReference>
<feature type="compositionally biased region" description="Low complexity" evidence="13">
    <location>
        <begin position="194"/>
        <end position="207"/>
    </location>
</feature>
<evidence type="ECO:0000259" key="14">
    <source>
        <dbReference type="PROSITE" id="PS50102"/>
    </source>
</evidence>
<dbReference type="InterPro" id="IPR039171">
    <property type="entry name" value="Cwc2/Slt11"/>
</dbReference>
<dbReference type="PANTHER" id="PTHR14089">
    <property type="entry name" value="PRE-MRNA-SPLICING FACTOR RBM22"/>
    <property type="match status" value="1"/>
</dbReference>
<evidence type="ECO:0000256" key="4">
    <source>
        <dbReference type="ARBA" id="ARBA00022723"/>
    </source>
</evidence>
<accession>A0A317XMU8</accession>
<feature type="compositionally biased region" description="Polar residues" evidence="13">
    <location>
        <begin position="241"/>
        <end position="251"/>
    </location>
</feature>
<evidence type="ECO:0000313" key="17">
    <source>
        <dbReference type="Proteomes" id="UP000246740"/>
    </source>
</evidence>
<keyword evidence="4 12" id="KW-0479">Metal-binding</keyword>
<name>A0A317XMU8_9BASI</name>
<dbReference type="PANTHER" id="PTHR14089:SF2">
    <property type="entry name" value="PRE-MRNA-SPLICING FACTOR CWC2"/>
    <property type="match status" value="1"/>
</dbReference>
<evidence type="ECO:0000256" key="8">
    <source>
        <dbReference type="ARBA" id="ARBA00022884"/>
    </source>
</evidence>
<dbReference type="GO" id="GO:0006397">
    <property type="term" value="P:mRNA processing"/>
    <property type="evidence" value="ECO:0007669"/>
    <property type="project" value="UniProtKB-KW"/>
</dbReference>
<feature type="compositionally biased region" description="Polar residues" evidence="13">
    <location>
        <begin position="446"/>
        <end position="458"/>
    </location>
</feature>
<feature type="compositionally biased region" description="Basic and acidic residues" evidence="13">
    <location>
        <begin position="225"/>
        <end position="238"/>
    </location>
</feature>
<keyword evidence="6 12" id="KW-0863">Zinc-finger</keyword>
<dbReference type="GO" id="GO:0036002">
    <property type="term" value="F:pre-mRNA binding"/>
    <property type="evidence" value="ECO:0007669"/>
    <property type="project" value="TreeGrafter"/>
</dbReference>
<dbReference type="Pfam" id="PF16131">
    <property type="entry name" value="Torus"/>
    <property type="match status" value="1"/>
</dbReference>
<evidence type="ECO:0000256" key="7">
    <source>
        <dbReference type="ARBA" id="ARBA00022833"/>
    </source>
</evidence>
<dbReference type="PROSITE" id="PS50103">
    <property type="entry name" value="ZF_C3H1"/>
    <property type="match status" value="1"/>
</dbReference>
<gene>
    <name evidence="16" type="ORF">BCV70DRAFT_200527</name>
</gene>
<dbReference type="Gene3D" id="3.30.70.330">
    <property type="match status" value="1"/>
</dbReference>
<dbReference type="STRING" id="1882483.A0A317XMU8"/>
<protein>
    <recommendedName>
        <fullName evidence="18">Pre-mRNA-splicing factor CWC2</fullName>
    </recommendedName>
</protein>
<dbReference type="CDD" id="cd12360">
    <property type="entry name" value="RRM_cwf2"/>
    <property type="match status" value="1"/>
</dbReference>
<evidence type="ECO:0000256" key="9">
    <source>
        <dbReference type="ARBA" id="ARBA00023187"/>
    </source>
</evidence>
<dbReference type="FunCoup" id="A0A317XMU8">
    <property type="interactions" value="58"/>
</dbReference>
<dbReference type="InterPro" id="IPR032297">
    <property type="entry name" value="Torus"/>
</dbReference>
<evidence type="ECO:0000256" key="10">
    <source>
        <dbReference type="ARBA" id="ARBA00023242"/>
    </source>
</evidence>
<dbReference type="Pfam" id="PF00076">
    <property type="entry name" value="RRM_1"/>
    <property type="match status" value="1"/>
</dbReference>
<dbReference type="InterPro" id="IPR034181">
    <property type="entry name" value="Cwc2_RRM"/>
</dbReference>
<reference evidence="16 17" key="1">
    <citation type="journal article" date="2018" name="Mol. Biol. Evol.">
        <title>Broad Genomic Sampling Reveals a Smut Pathogenic Ancestry of the Fungal Clade Ustilaginomycotina.</title>
        <authorList>
            <person name="Kijpornyongpan T."/>
            <person name="Mondo S.J."/>
            <person name="Barry K."/>
            <person name="Sandor L."/>
            <person name="Lee J."/>
            <person name="Lipzen A."/>
            <person name="Pangilinan J."/>
            <person name="LaButti K."/>
            <person name="Hainaut M."/>
            <person name="Henrissat B."/>
            <person name="Grigoriev I.V."/>
            <person name="Spatafora J.W."/>
            <person name="Aime M.C."/>
        </authorList>
    </citation>
    <scope>NUCLEOTIDE SEQUENCE [LARGE SCALE GENOMIC DNA]</scope>
    <source>
        <strain evidence="16 17">MCA 3645</strain>
    </source>
</reference>
<evidence type="ECO:0000256" key="3">
    <source>
        <dbReference type="ARBA" id="ARBA00022664"/>
    </source>
</evidence>
<evidence type="ECO:0000256" key="12">
    <source>
        <dbReference type="PROSITE-ProRule" id="PRU00723"/>
    </source>
</evidence>
<dbReference type="InterPro" id="IPR035979">
    <property type="entry name" value="RBD_domain_sf"/>
</dbReference>
<feature type="domain" description="C3H1-type" evidence="15">
    <location>
        <begin position="119"/>
        <end position="146"/>
    </location>
</feature>
<dbReference type="Proteomes" id="UP000246740">
    <property type="component" value="Unassembled WGS sequence"/>
</dbReference>
<feature type="compositionally biased region" description="Basic and acidic residues" evidence="13">
    <location>
        <begin position="378"/>
        <end position="393"/>
    </location>
</feature>
<dbReference type="InterPro" id="IPR012677">
    <property type="entry name" value="Nucleotide-bd_a/b_plait_sf"/>
</dbReference>
<dbReference type="OrthoDB" id="10251848at2759"/>
<dbReference type="GO" id="GO:0008380">
    <property type="term" value="P:RNA splicing"/>
    <property type="evidence" value="ECO:0007669"/>
    <property type="project" value="UniProtKB-KW"/>
</dbReference>
<dbReference type="InterPro" id="IPR000504">
    <property type="entry name" value="RRM_dom"/>
</dbReference>
<keyword evidence="3" id="KW-0507">mRNA processing</keyword>
<feature type="region of interest" description="Disordered" evidence="13">
    <location>
        <begin position="358"/>
        <end position="393"/>
    </location>
</feature>
<feature type="region of interest" description="Disordered" evidence="13">
    <location>
        <begin position="446"/>
        <end position="479"/>
    </location>
</feature>
<evidence type="ECO:0000256" key="6">
    <source>
        <dbReference type="ARBA" id="ARBA00022771"/>
    </source>
</evidence>
<dbReference type="EMBL" id="KZ819194">
    <property type="protein sequence ID" value="PWY99596.1"/>
    <property type="molecule type" value="Genomic_DNA"/>
</dbReference>
<sequence length="479" mass="52461">MSDIAGPSSAVAVAGSAENSQGATTMAVSTQAAHQPRPARKQVTMAKFNAIKEAFSAKPEEARTYNIWYENYAGADREENEAMKAKRETRCNIARDSGYTKADVLLRNLAARQRAGTTEEPVYCCLHFARGCCPHGVDCNFLHRLPQPNDFPDQARDCFGREKLGNFRDDMSGTGSLSKVNRTLYVGRLHEEAGVSSPSAPAQASGSKFAWRDAGKTLKGGRSANDIKKRGPPRDPKTYRPQHNSIRPETDNATEQVIRRHFSEWGEIDRLRVLNGRSCAFVTYKYEANAQFAKEAMLNQSLDHDEILNIRWASDDPNPAAQKRNLEMMKRAGEKAVLAGMSVQAIEAQHALRALEMLENESGNGRGRSGAAEAKRRRTEEERYEAEMRKLDEENERGWAEYAREQEQAAAAAAKAANNPPITSTTVNSASQGLFGAEAMSNLVSLRSHSTKQAQSSAKPAANGLGSLAAYGSDSEDEG</sequence>
<evidence type="ECO:0000256" key="2">
    <source>
        <dbReference type="ARBA" id="ARBA00008024"/>
    </source>
</evidence>
<keyword evidence="7 12" id="KW-0862">Zinc</keyword>
<comment type="subcellular location">
    <subcellularLocation>
        <location evidence="1">Nucleus</location>
    </subcellularLocation>
</comment>
<evidence type="ECO:0008006" key="18">
    <source>
        <dbReference type="Google" id="ProtNLM"/>
    </source>
</evidence>
<evidence type="ECO:0000256" key="13">
    <source>
        <dbReference type="SAM" id="MobiDB-lite"/>
    </source>
</evidence>
<keyword evidence="10" id="KW-0539">Nucleus</keyword>
<dbReference type="GO" id="GO:0017070">
    <property type="term" value="F:U6 snRNA binding"/>
    <property type="evidence" value="ECO:0007669"/>
    <property type="project" value="TreeGrafter"/>
</dbReference>
<organism evidence="16 17">
    <name type="scientific">Testicularia cyperi</name>
    <dbReference type="NCBI Taxonomy" id="1882483"/>
    <lineage>
        <taxon>Eukaryota</taxon>
        <taxon>Fungi</taxon>
        <taxon>Dikarya</taxon>
        <taxon>Basidiomycota</taxon>
        <taxon>Ustilaginomycotina</taxon>
        <taxon>Ustilaginomycetes</taxon>
        <taxon>Ustilaginales</taxon>
        <taxon>Anthracoideaceae</taxon>
        <taxon>Testicularia</taxon>
    </lineage>
</organism>
<feature type="domain" description="RRM" evidence="14">
    <location>
        <begin position="248"/>
        <end position="315"/>
    </location>
</feature>
<evidence type="ECO:0000256" key="11">
    <source>
        <dbReference type="PROSITE-ProRule" id="PRU00176"/>
    </source>
</evidence>
<proteinExistence type="inferred from homology"/>
<dbReference type="PROSITE" id="PS50102">
    <property type="entry name" value="RRM"/>
    <property type="match status" value="1"/>
</dbReference>